<protein>
    <submittedName>
        <fullName evidence="1">Uncharacterized protein</fullName>
    </submittedName>
</protein>
<accession>A0A8J7HXJ2</accession>
<keyword evidence="2" id="KW-1185">Reference proteome</keyword>
<name>A0A8J7HXJ2_9NOST</name>
<proteinExistence type="predicted"/>
<evidence type="ECO:0000313" key="2">
    <source>
        <dbReference type="Proteomes" id="UP000632766"/>
    </source>
</evidence>
<dbReference type="Proteomes" id="UP000632766">
    <property type="component" value="Unassembled WGS sequence"/>
</dbReference>
<organism evidence="1 2">
    <name type="scientific">Amazonocrinis nigriterrae CENA67</name>
    <dbReference type="NCBI Taxonomy" id="2794033"/>
    <lineage>
        <taxon>Bacteria</taxon>
        <taxon>Bacillati</taxon>
        <taxon>Cyanobacteriota</taxon>
        <taxon>Cyanophyceae</taxon>
        <taxon>Nostocales</taxon>
        <taxon>Nostocaceae</taxon>
        <taxon>Amazonocrinis</taxon>
        <taxon>Amazonocrinis nigriterrae</taxon>
    </lineage>
</organism>
<dbReference type="AlphaFoldDB" id="A0A8J7HXJ2"/>
<gene>
    <name evidence="1" type="ORF">I8748_24800</name>
</gene>
<dbReference type="EMBL" id="JAECZC010000059">
    <property type="protein sequence ID" value="MBH8565355.1"/>
    <property type="molecule type" value="Genomic_DNA"/>
</dbReference>
<comment type="caution">
    <text evidence="1">The sequence shown here is derived from an EMBL/GenBank/DDBJ whole genome shotgun (WGS) entry which is preliminary data.</text>
</comment>
<sequence length="72" mass="8071">MTFEQLHIGDYFQIPGISARCVYRKASSFQCSVNALLQPIRPGTEVIVLTSTEVAEYFAAKHDYLNSLCQSI</sequence>
<reference evidence="1 2" key="1">
    <citation type="journal article" date="2021" name="Int. J. Syst. Evol. Microbiol.">
        <title>Amazonocrinis nigriterrae gen. nov., sp. nov., Atlanticothrix silvestris gen. nov., sp. nov. and Dendronalium phyllosphericum gen. nov., sp. nov., nostocacean cyanobacteria from Brazilian environments.</title>
        <authorList>
            <person name="Alvarenga D.O."/>
            <person name="Andreote A.P.D."/>
            <person name="Branco L.H.Z."/>
            <person name="Delbaje E."/>
            <person name="Cruz R.B."/>
            <person name="Varani A.M."/>
            <person name="Fiore M.F."/>
        </authorList>
    </citation>
    <scope>NUCLEOTIDE SEQUENCE [LARGE SCALE GENOMIC DNA]</scope>
    <source>
        <strain evidence="1 2">CENA67</strain>
    </source>
</reference>
<evidence type="ECO:0000313" key="1">
    <source>
        <dbReference type="EMBL" id="MBH8565355.1"/>
    </source>
</evidence>